<dbReference type="AlphaFoldDB" id="A0A6V7WEH7"/>
<comment type="caution">
    <text evidence="2">The sequence shown here is derived from an EMBL/GenBank/DDBJ whole genome shotgun (WGS) entry which is preliminary data.</text>
</comment>
<protein>
    <submittedName>
        <fullName evidence="2">Uncharacterized protein</fullName>
    </submittedName>
</protein>
<accession>A0A6V7WEH7</accession>
<evidence type="ECO:0000313" key="3">
    <source>
        <dbReference type="Proteomes" id="UP000580250"/>
    </source>
</evidence>
<evidence type="ECO:0000256" key="1">
    <source>
        <dbReference type="SAM" id="MobiDB-lite"/>
    </source>
</evidence>
<name>A0A6V7WEH7_MELEN</name>
<feature type="region of interest" description="Disordered" evidence="1">
    <location>
        <begin position="75"/>
        <end position="102"/>
    </location>
</feature>
<reference evidence="2 3" key="1">
    <citation type="submission" date="2020-08" db="EMBL/GenBank/DDBJ databases">
        <authorList>
            <person name="Koutsovoulos G."/>
            <person name="Danchin GJ E."/>
        </authorList>
    </citation>
    <scope>NUCLEOTIDE SEQUENCE [LARGE SCALE GENOMIC DNA]</scope>
</reference>
<organism evidence="2 3">
    <name type="scientific">Meloidogyne enterolobii</name>
    <name type="common">Root-knot nematode worm</name>
    <name type="synonym">Meloidogyne mayaguensis</name>
    <dbReference type="NCBI Taxonomy" id="390850"/>
    <lineage>
        <taxon>Eukaryota</taxon>
        <taxon>Metazoa</taxon>
        <taxon>Ecdysozoa</taxon>
        <taxon>Nematoda</taxon>
        <taxon>Chromadorea</taxon>
        <taxon>Rhabditida</taxon>
        <taxon>Tylenchina</taxon>
        <taxon>Tylenchomorpha</taxon>
        <taxon>Tylenchoidea</taxon>
        <taxon>Meloidogynidae</taxon>
        <taxon>Meloidogyninae</taxon>
        <taxon>Meloidogyne</taxon>
    </lineage>
</organism>
<feature type="region of interest" description="Disordered" evidence="1">
    <location>
        <begin position="1"/>
        <end position="48"/>
    </location>
</feature>
<dbReference type="Proteomes" id="UP000580250">
    <property type="component" value="Unassembled WGS sequence"/>
</dbReference>
<sequence>MDYDYLSVKGSQANPNEKITEKSSPKQTSSDDSLDYYTADSNFDGDEEFENIEKSEAEMKEKKNEEDWVHVAKKNNEEPSTSSYAVVMDEDSDDMEDDFFKV</sequence>
<proteinExistence type="predicted"/>
<dbReference type="EMBL" id="CAJEWN010000544">
    <property type="protein sequence ID" value="CAD2185411.1"/>
    <property type="molecule type" value="Genomic_DNA"/>
</dbReference>
<evidence type="ECO:0000313" key="2">
    <source>
        <dbReference type="EMBL" id="CAD2185411.1"/>
    </source>
</evidence>
<gene>
    <name evidence="2" type="ORF">MENT_LOCUS37833</name>
</gene>
<feature type="compositionally biased region" description="Acidic residues" evidence="1">
    <location>
        <begin position="88"/>
        <end position="102"/>
    </location>
</feature>